<accession>A0A9D3Z3I5</accession>
<dbReference type="Proteomes" id="UP000828390">
    <property type="component" value="Unassembled WGS sequence"/>
</dbReference>
<gene>
    <name evidence="1" type="ORF">DPMN_072133</name>
</gene>
<evidence type="ECO:0000313" key="1">
    <source>
        <dbReference type="EMBL" id="KAH3712433.1"/>
    </source>
</evidence>
<comment type="caution">
    <text evidence="1">The sequence shown here is derived from an EMBL/GenBank/DDBJ whole genome shotgun (WGS) entry which is preliminary data.</text>
</comment>
<evidence type="ECO:0000313" key="2">
    <source>
        <dbReference type="Proteomes" id="UP000828390"/>
    </source>
</evidence>
<sequence>MQRNGSFVSVPSDALTGDIIDDIHINQELNVTFGEGKGNTNLQNFSNHFLDETNTVDVEHDCYKCLTKQGQRENFNDPKD</sequence>
<protein>
    <submittedName>
        <fullName evidence="1">Uncharacterized protein</fullName>
    </submittedName>
</protein>
<dbReference type="AlphaFoldDB" id="A0A9D3Z3I5"/>
<dbReference type="EMBL" id="JAIWYP010000014">
    <property type="protein sequence ID" value="KAH3712433.1"/>
    <property type="molecule type" value="Genomic_DNA"/>
</dbReference>
<reference evidence="1" key="2">
    <citation type="submission" date="2020-11" db="EMBL/GenBank/DDBJ databases">
        <authorList>
            <person name="McCartney M.A."/>
            <person name="Auch B."/>
            <person name="Kono T."/>
            <person name="Mallez S."/>
            <person name="Becker A."/>
            <person name="Gohl D.M."/>
            <person name="Silverstein K.A.T."/>
            <person name="Koren S."/>
            <person name="Bechman K.B."/>
            <person name="Herman A."/>
            <person name="Abrahante J.E."/>
            <person name="Garbe J."/>
        </authorList>
    </citation>
    <scope>NUCLEOTIDE SEQUENCE</scope>
    <source>
        <strain evidence="1">Duluth1</strain>
        <tissue evidence="1">Whole animal</tissue>
    </source>
</reference>
<proteinExistence type="predicted"/>
<reference evidence="1" key="1">
    <citation type="journal article" date="2019" name="bioRxiv">
        <title>The Genome of the Zebra Mussel, Dreissena polymorpha: A Resource for Invasive Species Research.</title>
        <authorList>
            <person name="McCartney M.A."/>
            <person name="Auch B."/>
            <person name="Kono T."/>
            <person name="Mallez S."/>
            <person name="Zhang Y."/>
            <person name="Obille A."/>
            <person name="Becker A."/>
            <person name="Abrahante J.E."/>
            <person name="Garbe J."/>
            <person name="Badalamenti J.P."/>
            <person name="Herman A."/>
            <person name="Mangelson H."/>
            <person name="Liachko I."/>
            <person name="Sullivan S."/>
            <person name="Sone E.D."/>
            <person name="Koren S."/>
            <person name="Silverstein K.A.T."/>
            <person name="Beckman K.B."/>
            <person name="Gohl D.M."/>
        </authorList>
    </citation>
    <scope>NUCLEOTIDE SEQUENCE</scope>
    <source>
        <strain evidence="1">Duluth1</strain>
        <tissue evidence="1">Whole animal</tissue>
    </source>
</reference>
<organism evidence="1 2">
    <name type="scientific">Dreissena polymorpha</name>
    <name type="common">Zebra mussel</name>
    <name type="synonym">Mytilus polymorpha</name>
    <dbReference type="NCBI Taxonomy" id="45954"/>
    <lineage>
        <taxon>Eukaryota</taxon>
        <taxon>Metazoa</taxon>
        <taxon>Spiralia</taxon>
        <taxon>Lophotrochozoa</taxon>
        <taxon>Mollusca</taxon>
        <taxon>Bivalvia</taxon>
        <taxon>Autobranchia</taxon>
        <taxon>Heteroconchia</taxon>
        <taxon>Euheterodonta</taxon>
        <taxon>Imparidentia</taxon>
        <taxon>Neoheterodontei</taxon>
        <taxon>Myida</taxon>
        <taxon>Dreissenoidea</taxon>
        <taxon>Dreissenidae</taxon>
        <taxon>Dreissena</taxon>
    </lineage>
</organism>
<keyword evidence="2" id="KW-1185">Reference proteome</keyword>
<name>A0A9D3Z3I5_DREPO</name>